<dbReference type="Pfam" id="PF10615">
    <property type="entry name" value="DUF2470"/>
    <property type="match status" value="1"/>
</dbReference>
<evidence type="ECO:0000256" key="1">
    <source>
        <dbReference type="SAM" id="Phobius"/>
    </source>
</evidence>
<proteinExistence type="predicted"/>
<evidence type="ECO:0000259" key="2">
    <source>
        <dbReference type="Pfam" id="PF10615"/>
    </source>
</evidence>
<organism evidence="3 4">
    <name type="scientific">Fusarium tricinctum</name>
    <dbReference type="NCBI Taxonomy" id="61284"/>
    <lineage>
        <taxon>Eukaryota</taxon>
        <taxon>Fungi</taxon>
        <taxon>Dikarya</taxon>
        <taxon>Ascomycota</taxon>
        <taxon>Pezizomycotina</taxon>
        <taxon>Sordariomycetes</taxon>
        <taxon>Hypocreomycetidae</taxon>
        <taxon>Hypocreales</taxon>
        <taxon>Nectriaceae</taxon>
        <taxon>Fusarium</taxon>
        <taxon>Fusarium tricinctum species complex</taxon>
    </lineage>
</organism>
<evidence type="ECO:0000313" key="3">
    <source>
        <dbReference type="EMBL" id="KAH7256548.1"/>
    </source>
</evidence>
<comment type="caution">
    <text evidence="3">The sequence shown here is derived from an EMBL/GenBank/DDBJ whole genome shotgun (WGS) entry which is preliminary data.</text>
</comment>
<name>A0A8K0WEI0_9HYPO</name>
<keyword evidence="4" id="KW-1185">Reference proteome</keyword>
<sequence length="221" mass="25207">MASTDDDARRNRILSHMNKEHTREISYYLRHYARLSASAASSPTLKDIDLNGMTIKSHDGKEHYVPFTPPLSAWAEVKERIVAMANTARESLGLSDVIVTAYTPPEGFGIFVTGSVLFYFFCAAALPWVQPGTRIWELLNNGFPGGATFFHWLVNAIFWPVIAIHTVECFFFDRKLQRHGVERFSRQWLLWLANCFFEGFPAFQRLDGIVARKQDKSGKTQ</sequence>
<keyword evidence="1" id="KW-0812">Transmembrane</keyword>
<keyword evidence="1" id="KW-1133">Transmembrane helix</keyword>
<reference evidence="3" key="1">
    <citation type="journal article" date="2021" name="Nat. Commun.">
        <title>Genetic determinants of endophytism in the Arabidopsis root mycobiome.</title>
        <authorList>
            <person name="Mesny F."/>
            <person name="Miyauchi S."/>
            <person name="Thiergart T."/>
            <person name="Pickel B."/>
            <person name="Atanasova L."/>
            <person name="Karlsson M."/>
            <person name="Huettel B."/>
            <person name="Barry K.W."/>
            <person name="Haridas S."/>
            <person name="Chen C."/>
            <person name="Bauer D."/>
            <person name="Andreopoulos W."/>
            <person name="Pangilinan J."/>
            <person name="LaButti K."/>
            <person name="Riley R."/>
            <person name="Lipzen A."/>
            <person name="Clum A."/>
            <person name="Drula E."/>
            <person name="Henrissat B."/>
            <person name="Kohler A."/>
            <person name="Grigoriev I.V."/>
            <person name="Martin F.M."/>
            <person name="Hacquard S."/>
        </authorList>
    </citation>
    <scope>NUCLEOTIDE SEQUENCE</scope>
    <source>
        <strain evidence="3">MPI-SDFR-AT-0068</strain>
    </source>
</reference>
<dbReference type="AlphaFoldDB" id="A0A8K0WEI0"/>
<gene>
    <name evidence="3" type="ORF">BKA59DRAFT_76241</name>
</gene>
<dbReference type="EMBL" id="JAGPXF010000002">
    <property type="protein sequence ID" value="KAH7256548.1"/>
    <property type="molecule type" value="Genomic_DNA"/>
</dbReference>
<dbReference type="SUPFAM" id="SSF50475">
    <property type="entry name" value="FMN-binding split barrel"/>
    <property type="match status" value="1"/>
</dbReference>
<evidence type="ECO:0000313" key="4">
    <source>
        <dbReference type="Proteomes" id="UP000813427"/>
    </source>
</evidence>
<dbReference type="InterPro" id="IPR019595">
    <property type="entry name" value="DUF2470"/>
</dbReference>
<dbReference type="Gene3D" id="3.20.180.10">
    <property type="entry name" value="PNP-oxidase-like"/>
    <property type="match status" value="1"/>
</dbReference>
<dbReference type="OrthoDB" id="5553410at2759"/>
<keyword evidence="1" id="KW-0472">Membrane</keyword>
<accession>A0A8K0WEI0</accession>
<feature type="transmembrane region" description="Helical" evidence="1">
    <location>
        <begin position="149"/>
        <end position="172"/>
    </location>
</feature>
<dbReference type="PANTHER" id="PTHR37783:SF1">
    <property type="entry name" value="MEMBRANE PROTEIN, PUTATIVE (AFU_ORTHOLOGUE AFUA_1G04315)-RELATED"/>
    <property type="match status" value="1"/>
</dbReference>
<feature type="transmembrane region" description="Helical" evidence="1">
    <location>
        <begin position="108"/>
        <end position="129"/>
    </location>
</feature>
<protein>
    <recommendedName>
        <fullName evidence="2">DUF2470 domain-containing protein</fullName>
    </recommendedName>
</protein>
<feature type="domain" description="DUF2470" evidence="2">
    <location>
        <begin position="11"/>
        <end position="84"/>
    </location>
</feature>
<dbReference type="InterPro" id="IPR037119">
    <property type="entry name" value="Haem_oxidase_HugZ-like_sf"/>
</dbReference>
<dbReference type="PANTHER" id="PTHR37783">
    <property type="entry name" value="MEMBRANE PROTEIN, PUTATIVE (AFU_ORTHOLOGUE AFUA_1G04315)-RELATED"/>
    <property type="match status" value="1"/>
</dbReference>
<dbReference type="Proteomes" id="UP000813427">
    <property type="component" value="Unassembled WGS sequence"/>
</dbReference>